<dbReference type="Proteomes" id="UP000595349">
    <property type="component" value="Chromosome"/>
</dbReference>
<proteinExistence type="predicted"/>
<organism evidence="1 2">
    <name type="scientific">Salicibibacter cibi</name>
    <dbReference type="NCBI Taxonomy" id="2743001"/>
    <lineage>
        <taxon>Bacteria</taxon>
        <taxon>Bacillati</taxon>
        <taxon>Bacillota</taxon>
        <taxon>Bacilli</taxon>
        <taxon>Bacillales</taxon>
        <taxon>Bacillaceae</taxon>
        <taxon>Salicibibacter</taxon>
    </lineage>
</organism>
<accession>A0A7T7CGM4</accession>
<dbReference type="AlphaFoldDB" id="A0A7T7CGM4"/>
<dbReference type="InterPro" id="IPR011664">
    <property type="entry name" value="Abi_system_AbiD/AbiF-like"/>
</dbReference>
<evidence type="ECO:0000313" key="1">
    <source>
        <dbReference type="EMBL" id="QQK81335.1"/>
    </source>
</evidence>
<keyword evidence="2" id="KW-1185">Reference proteome</keyword>
<name>A0A7T7CGM4_9BACI</name>
<dbReference type="RefSeq" id="WP_200085765.1">
    <property type="nucleotide sequence ID" value="NZ_CP054706.1"/>
</dbReference>
<reference evidence="1 2" key="1">
    <citation type="submission" date="2020-06" db="EMBL/GenBank/DDBJ databases">
        <title>Genomic analysis of Salicibibacter sp. NKC21-4.</title>
        <authorList>
            <person name="Oh Y.J."/>
        </authorList>
    </citation>
    <scope>NUCLEOTIDE SEQUENCE [LARGE SCALE GENOMIC DNA]</scope>
    <source>
        <strain evidence="1 2">NKC21-4</strain>
    </source>
</reference>
<evidence type="ECO:0000313" key="2">
    <source>
        <dbReference type="Proteomes" id="UP000595349"/>
    </source>
</evidence>
<dbReference type="KEGG" id="scib:HUG20_16420"/>
<gene>
    <name evidence="1" type="ORF">HUG20_16420</name>
</gene>
<protein>
    <submittedName>
        <fullName evidence="1">Abi family protein</fullName>
    </submittedName>
</protein>
<dbReference type="EMBL" id="CP054706">
    <property type="protein sequence ID" value="QQK81335.1"/>
    <property type="molecule type" value="Genomic_DNA"/>
</dbReference>
<dbReference type="Pfam" id="PF07751">
    <property type="entry name" value="Abi_2"/>
    <property type="match status" value="1"/>
</dbReference>
<sequence length="324" mass="37806">MVYGKRTNGLMKHLRDVHGISIEGSKNKKDLLNMGYYHGYKGYRFIKKSNDRIPYTDFDEIVAIYQFDVQLKTLFYPHIMFIETALKNHTLDTLIGYGQADFDYIYRQLLNDYKKHDVGSSKYRKAVKRKLDLRNAVNNSIAYHYNNKRDVIEHFFHTNKPIPLWAIFEIINFGDFGFFVMCLNEEVRKTIAQDLNVHSTNYNQNGRIVEDMIFLIKELRNSVAHNSVIFDCRFQKTSPPARLKGYIENETNISGITFENIIDYLVVTIFLLKNLGVSKAEIRKVIKQFSMESEKLRNAIPVNAHTSIMGSDMKTKLGKLRVFV</sequence>